<evidence type="ECO:0000313" key="3">
    <source>
        <dbReference type="Proteomes" id="UP000184603"/>
    </source>
</evidence>
<dbReference type="NCBIfam" id="TIGR03725">
    <property type="entry name" value="T6A_YeaZ"/>
    <property type="match status" value="1"/>
</dbReference>
<dbReference type="EMBL" id="FRFE01000003">
    <property type="protein sequence ID" value="SHO44881.1"/>
    <property type="molecule type" value="Genomic_DNA"/>
</dbReference>
<gene>
    <name evidence="2" type="ORF">SAMN02745220_00913</name>
</gene>
<dbReference type="Pfam" id="PF00814">
    <property type="entry name" value="TsaD"/>
    <property type="match status" value="1"/>
</dbReference>
<organism evidence="2 3">
    <name type="scientific">Desulfopila aestuarii DSM 18488</name>
    <dbReference type="NCBI Taxonomy" id="1121416"/>
    <lineage>
        <taxon>Bacteria</taxon>
        <taxon>Pseudomonadati</taxon>
        <taxon>Thermodesulfobacteriota</taxon>
        <taxon>Desulfobulbia</taxon>
        <taxon>Desulfobulbales</taxon>
        <taxon>Desulfocapsaceae</taxon>
        <taxon>Desulfopila</taxon>
    </lineage>
</organism>
<accession>A0A1M7Y019</accession>
<dbReference type="PANTHER" id="PTHR11735:SF11">
    <property type="entry name" value="TRNA THREONYLCARBAMOYLADENOSINE BIOSYNTHESIS PROTEIN TSAB"/>
    <property type="match status" value="1"/>
</dbReference>
<dbReference type="Proteomes" id="UP000184603">
    <property type="component" value="Unassembled WGS sequence"/>
</dbReference>
<keyword evidence="3" id="KW-1185">Reference proteome</keyword>
<dbReference type="InterPro" id="IPR000905">
    <property type="entry name" value="Gcp-like_dom"/>
</dbReference>
<dbReference type="AlphaFoldDB" id="A0A1M7Y019"/>
<protein>
    <submittedName>
        <fullName evidence="2">tRNA threonylcarbamoyladenosine biosynthesis protein TsaB</fullName>
    </submittedName>
</protein>
<reference evidence="2 3" key="1">
    <citation type="submission" date="2016-12" db="EMBL/GenBank/DDBJ databases">
        <authorList>
            <person name="Song W.-J."/>
            <person name="Kurnit D.M."/>
        </authorList>
    </citation>
    <scope>NUCLEOTIDE SEQUENCE [LARGE SCALE GENOMIC DNA]</scope>
    <source>
        <strain evidence="2 3">DSM 18488</strain>
    </source>
</reference>
<dbReference type="GO" id="GO:0002949">
    <property type="term" value="P:tRNA threonylcarbamoyladenosine modification"/>
    <property type="evidence" value="ECO:0007669"/>
    <property type="project" value="InterPro"/>
</dbReference>
<feature type="domain" description="Gcp-like" evidence="1">
    <location>
        <begin position="41"/>
        <end position="233"/>
    </location>
</feature>
<dbReference type="RefSeq" id="WP_073612259.1">
    <property type="nucleotide sequence ID" value="NZ_FRFE01000003.1"/>
</dbReference>
<name>A0A1M7Y019_9BACT</name>
<dbReference type="InterPro" id="IPR043129">
    <property type="entry name" value="ATPase_NBD"/>
</dbReference>
<dbReference type="PANTHER" id="PTHR11735">
    <property type="entry name" value="TRNA N6-ADENOSINE THREONYLCARBAMOYLTRANSFERASE"/>
    <property type="match status" value="1"/>
</dbReference>
<evidence type="ECO:0000259" key="1">
    <source>
        <dbReference type="Pfam" id="PF00814"/>
    </source>
</evidence>
<dbReference type="GO" id="GO:0005829">
    <property type="term" value="C:cytosol"/>
    <property type="evidence" value="ECO:0007669"/>
    <property type="project" value="TreeGrafter"/>
</dbReference>
<dbReference type="CDD" id="cd24032">
    <property type="entry name" value="ASKHA_NBD_TsaB"/>
    <property type="match status" value="1"/>
</dbReference>
<dbReference type="OrthoDB" id="9809995at2"/>
<dbReference type="SUPFAM" id="SSF53067">
    <property type="entry name" value="Actin-like ATPase domain"/>
    <property type="match status" value="2"/>
</dbReference>
<dbReference type="STRING" id="1121416.SAMN02745220_00913"/>
<proteinExistence type="predicted"/>
<sequence length="241" mass="25333">MAGEENYILAVDTATPCSTVALVCGNLVEGKVLASLSVSSSVTHSRRLLLAIERLLDDGGIAKGNIQGFAIGLGPGSFTGLRIGMATVKGLATAAGKPLYGVSTLDVIAASCTGGSRLICSVLDARKKEVYAAFYRADDNTIPRRVSDITVFAPGKLAEQISEPVMMVGDGLFAYKTLWQDQLGDRMRCAPVHHWSPSAATLGLLAGELQQQNQPLDIASAVPLYVRASDAELNLKMPAAE</sequence>
<evidence type="ECO:0000313" key="2">
    <source>
        <dbReference type="EMBL" id="SHO44881.1"/>
    </source>
</evidence>
<dbReference type="InterPro" id="IPR022496">
    <property type="entry name" value="T6A_TsaB"/>
</dbReference>
<dbReference type="Gene3D" id="3.30.420.40">
    <property type="match status" value="2"/>
</dbReference>